<evidence type="ECO:0000313" key="12">
    <source>
        <dbReference type="Proteomes" id="UP000005207"/>
    </source>
</evidence>
<dbReference type="OMA" id="RTHEMAC"/>
<dbReference type="GO" id="GO:0003677">
    <property type="term" value="F:DNA binding"/>
    <property type="evidence" value="ECO:0007669"/>
    <property type="project" value="UniProtKB-KW"/>
</dbReference>
<dbReference type="InterPro" id="IPR003656">
    <property type="entry name" value="Znf_BED"/>
</dbReference>
<evidence type="ECO:0000256" key="8">
    <source>
        <dbReference type="ARBA" id="ARBA00023242"/>
    </source>
</evidence>
<dbReference type="Pfam" id="PF10683">
    <property type="entry name" value="DBD_Tnp_Hermes"/>
    <property type="match status" value="1"/>
</dbReference>
<evidence type="ECO:0000256" key="9">
    <source>
        <dbReference type="PROSITE-ProRule" id="PRU00027"/>
    </source>
</evidence>
<keyword evidence="8" id="KW-0539">Nucleus</keyword>
<dbReference type="InterPro" id="IPR008906">
    <property type="entry name" value="HATC_C_dom"/>
</dbReference>
<name>A0A669BC86_ORENI</name>
<dbReference type="PANTHER" id="PTHR46481">
    <property type="entry name" value="ZINC FINGER BED DOMAIN-CONTAINING PROTEIN 4"/>
    <property type="match status" value="1"/>
</dbReference>
<keyword evidence="7" id="KW-0804">Transcription</keyword>
<protein>
    <recommendedName>
        <fullName evidence="10">BED-type domain-containing protein</fullName>
    </recommendedName>
</protein>
<evidence type="ECO:0000259" key="10">
    <source>
        <dbReference type="PROSITE" id="PS50808"/>
    </source>
</evidence>
<reference evidence="12" key="1">
    <citation type="submission" date="2012-01" db="EMBL/GenBank/DDBJ databases">
        <title>The Genome Sequence of Oreochromis niloticus (Nile Tilapia).</title>
        <authorList>
            <consortium name="Broad Institute Genome Assembly Team"/>
            <consortium name="Broad Institute Sequencing Platform"/>
            <person name="Di Palma F."/>
            <person name="Johnson J."/>
            <person name="Lander E.S."/>
            <person name="Lindblad-Toh K."/>
        </authorList>
    </citation>
    <scope>NUCLEOTIDE SEQUENCE [LARGE SCALE GENOMIC DNA]</scope>
</reference>
<keyword evidence="5" id="KW-0805">Transcription regulation</keyword>
<dbReference type="Ensembl" id="ENSONIT00000057950.1">
    <property type="protein sequence ID" value="ENSONIP00000033062.1"/>
    <property type="gene ID" value="ENSONIG00000035006.1"/>
</dbReference>
<dbReference type="SMR" id="A0A669BC86"/>
<dbReference type="InterPro" id="IPR018473">
    <property type="entry name" value="Hermes_transposase_DNA-db"/>
</dbReference>
<comment type="subcellular location">
    <subcellularLocation>
        <location evidence="1">Nucleus</location>
    </subcellularLocation>
</comment>
<evidence type="ECO:0000313" key="11">
    <source>
        <dbReference type="Ensembl" id="ENSONIP00000033062.1"/>
    </source>
</evidence>
<evidence type="ECO:0000256" key="7">
    <source>
        <dbReference type="ARBA" id="ARBA00023163"/>
    </source>
</evidence>
<evidence type="ECO:0000256" key="4">
    <source>
        <dbReference type="ARBA" id="ARBA00022833"/>
    </source>
</evidence>
<keyword evidence="4" id="KW-0862">Zinc</keyword>
<dbReference type="AlphaFoldDB" id="A0A669BC86"/>
<evidence type="ECO:0000256" key="6">
    <source>
        <dbReference type="ARBA" id="ARBA00023125"/>
    </source>
</evidence>
<evidence type="ECO:0000256" key="1">
    <source>
        <dbReference type="ARBA" id="ARBA00004123"/>
    </source>
</evidence>
<dbReference type="GeneTree" id="ENSGT00940000161131"/>
<dbReference type="SUPFAM" id="SSF53098">
    <property type="entry name" value="Ribonuclease H-like"/>
    <property type="match status" value="1"/>
</dbReference>
<evidence type="ECO:0000256" key="2">
    <source>
        <dbReference type="ARBA" id="ARBA00022723"/>
    </source>
</evidence>
<feature type="domain" description="BED-type" evidence="10">
    <location>
        <begin position="30"/>
        <end position="77"/>
    </location>
</feature>
<keyword evidence="3 9" id="KW-0863">Zinc-finger</keyword>
<evidence type="ECO:0000256" key="5">
    <source>
        <dbReference type="ARBA" id="ARBA00023015"/>
    </source>
</evidence>
<reference evidence="11" key="2">
    <citation type="submission" date="2025-08" db="UniProtKB">
        <authorList>
            <consortium name="Ensembl"/>
        </authorList>
    </citation>
    <scope>IDENTIFICATION</scope>
</reference>
<dbReference type="PANTHER" id="PTHR46481:SF10">
    <property type="entry name" value="ZINC FINGER BED DOMAIN-CONTAINING PROTEIN 39"/>
    <property type="match status" value="1"/>
</dbReference>
<dbReference type="GO" id="GO:0046983">
    <property type="term" value="F:protein dimerization activity"/>
    <property type="evidence" value="ECO:0007669"/>
    <property type="project" value="InterPro"/>
</dbReference>
<dbReference type="Proteomes" id="UP000005207">
    <property type="component" value="Linkage group LG3"/>
</dbReference>
<dbReference type="InParanoid" id="A0A669BC86"/>
<dbReference type="SMART" id="SM00614">
    <property type="entry name" value="ZnF_BED"/>
    <property type="match status" value="1"/>
</dbReference>
<dbReference type="GO" id="GO:0008270">
    <property type="term" value="F:zinc ion binding"/>
    <property type="evidence" value="ECO:0007669"/>
    <property type="project" value="UniProtKB-KW"/>
</dbReference>
<dbReference type="PROSITE" id="PS50808">
    <property type="entry name" value="ZF_BED"/>
    <property type="match status" value="1"/>
</dbReference>
<reference evidence="11" key="3">
    <citation type="submission" date="2025-09" db="UniProtKB">
        <authorList>
            <consortium name="Ensembl"/>
        </authorList>
    </citation>
    <scope>IDENTIFICATION</scope>
</reference>
<accession>A0A669BC86</accession>
<dbReference type="InterPro" id="IPR012337">
    <property type="entry name" value="RNaseH-like_sf"/>
</dbReference>
<dbReference type="Pfam" id="PF05699">
    <property type="entry name" value="Dimer_Tnp_hAT"/>
    <property type="match status" value="1"/>
</dbReference>
<evidence type="ECO:0000256" key="3">
    <source>
        <dbReference type="ARBA" id="ARBA00022771"/>
    </source>
</evidence>
<proteinExistence type="predicted"/>
<keyword evidence="2" id="KW-0479">Metal-binding</keyword>
<dbReference type="InterPro" id="IPR052035">
    <property type="entry name" value="ZnF_BED_domain_contain"/>
</dbReference>
<dbReference type="Gene3D" id="1.10.10.1070">
    <property type="entry name" value="Zinc finger, BED domain-containing"/>
    <property type="match status" value="1"/>
</dbReference>
<dbReference type="GO" id="GO:0005634">
    <property type="term" value="C:nucleus"/>
    <property type="evidence" value="ECO:0007669"/>
    <property type="project" value="UniProtKB-SubCell"/>
</dbReference>
<keyword evidence="6" id="KW-0238">DNA-binding</keyword>
<sequence length="613" mass="68841">MAEQTEDAISLKDVQLGLDNGQFTLRKPTSGKSDVWESFSCVIDANGKKLPFVQCDKCLKVLPFCSHKTGTSGLRRHSCPITKGQTKLAFTKSLLVPEKFKKETRDKCVQFVCQDIRPYDTISGKGFTQLAQHLVDTAARIGKFDVCEILPHPTTVSRNVEMRAQSLRKHVVEEITATISKFGCAVTADIWTETYRKTSFLSATIHYVNEQSELHSRVLFAAPFDPSTSKTGENIRRHLLQNLRVFGIDATDMGKKIIFVTDRGANMISALREYTRLNCTAHILNVTLSSAFGPAIIEKSPEIASLLTDVKKLVTYFKHSGQQGKLKKSLKQSIETRWNSNFDMLNSVLEQYEDIASVLTESNNYDKIGRISISTLKLLVSFLKPFKEATDDLETDNTAPSASLVLPWSVRLIEHCTSATKDPLLSEIATVCVTRLKELLSADSTSSHSVHMLYKIATFLTPNLRGLRMLDERGRQNVIQGVKEMIEDLKFDHAHDEDVEPTPAKRPTVLHKFSDWEEEEESCGSKSLDVQIQEYRTMKLELSSQQNILQWWNSNSSQFPALSNLARFVLCIPATSAPSERAFSLCGRILEERRSVLKPSSVSDILFLHGNLK</sequence>
<organism evidence="11 12">
    <name type="scientific">Oreochromis niloticus</name>
    <name type="common">Nile tilapia</name>
    <name type="synonym">Tilapia nilotica</name>
    <dbReference type="NCBI Taxonomy" id="8128"/>
    <lineage>
        <taxon>Eukaryota</taxon>
        <taxon>Metazoa</taxon>
        <taxon>Chordata</taxon>
        <taxon>Craniata</taxon>
        <taxon>Vertebrata</taxon>
        <taxon>Euteleostomi</taxon>
        <taxon>Actinopterygii</taxon>
        <taxon>Neopterygii</taxon>
        <taxon>Teleostei</taxon>
        <taxon>Neoteleostei</taxon>
        <taxon>Acanthomorphata</taxon>
        <taxon>Ovalentaria</taxon>
        <taxon>Cichlomorphae</taxon>
        <taxon>Cichliformes</taxon>
        <taxon>Cichlidae</taxon>
        <taxon>African cichlids</taxon>
        <taxon>Pseudocrenilabrinae</taxon>
        <taxon>Oreochromini</taxon>
        <taxon>Oreochromis</taxon>
    </lineage>
</organism>
<keyword evidence="12" id="KW-1185">Reference proteome</keyword>
<dbReference type="SUPFAM" id="SSF140996">
    <property type="entry name" value="Hermes dimerisation domain"/>
    <property type="match status" value="1"/>
</dbReference>